<evidence type="ECO:0000256" key="1">
    <source>
        <dbReference type="SAM" id="MobiDB-lite"/>
    </source>
</evidence>
<organism evidence="3 4">
    <name type="scientific">Ramlibacter alkalitolerans</name>
    <dbReference type="NCBI Taxonomy" id="2039631"/>
    <lineage>
        <taxon>Bacteria</taxon>
        <taxon>Pseudomonadati</taxon>
        <taxon>Pseudomonadota</taxon>
        <taxon>Betaproteobacteria</taxon>
        <taxon>Burkholderiales</taxon>
        <taxon>Comamonadaceae</taxon>
        <taxon>Ramlibacter</taxon>
    </lineage>
</organism>
<evidence type="ECO:0008006" key="5">
    <source>
        <dbReference type="Google" id="ProtNLM"/>
    </source>
</evidence>
<feature type="signal peptide" evidence="2">
    <location>
        <begin position="1"/>
        <end position="19"/>
    </location>
</feature>
<dbReference type="Proteomes" id="UP000622707">
    <property type="component" value="Unassembled WGS sequence"/>
</dbReference>
<name>A0ABS1JUV7_9BURK</name>
<dbReference type="EMBL" id="JAEQND010000014">
    <property type="protein sequence ID" value="MBL0428002.1"/>
    <property type="molecule type" value="Genomic_DNA"/>
</dbReference>
<reference evidence="3 4" key="1">
    <citation type="journal article" date="2017" name="Int. J. Syst. Evol. Microbiol.">
        <title>Ramlibacter alkalitolerans sp. nov., alkali-tolerant bacterium isolated from soil of ginseng.</title>
        <authorList>
            <person name="Lee D.H."/>
            <person name="Cha C.J."/>
        </authorList>
    </citation>
    <scope>NUCLEOTIDE SEQUENCE [LARGE SCALE GENOMIC DNA]</scope>
    <source>
        <strain evidence="3 4">KACC 19305</strain>
    </source>
</reference>
<evidence type="ECO:0000313" key="4">
    <source>
        <dbReference type="Proteomes" id="UP000622707"/>
    </source>
</evidence>
<protein>
    <recommendedName>
        <fullName evidence="5">DUF4148 domain-containing protein</fullName>
    </recommendedName>
</protein>
<keyword evidence="4" id="KW-1185">Reference proteome</keyword>
<comment type="caution">
    <text evidence="3">The sequence shown here is derived from an EMBL/GenBank/DDBJ whole genome shotgun (WGS) entry which is preliminary data.</text>
</comment>
<evidence type="ECO:0000313" key="3">
    <source>
        <dbReference type="EMBL" id="MBL0428002.1"/>
    </source>
</evidence>
<accession>A0ABS1JUV7</accession>
<proteinExistence type="predicted"/>
<sequence>MKSPFAIVICTALSMPVLAQQAEAMKHANPQAEAAAQARVEARAHIPPKVTIQPEAQRSFNARAAAVAETRKAQRLLSPRHPANQSRALLDSRKL</sequence>
<gene>
    <name evidence="3" type="ORF">JI746_23045</name>
</gene>
<evidence type="ECO:0000256" key="2">
    <source>
        <dbReference type="SAM" id="SignalP"/>
    </source>
</evidence>
<dbReference type="RefSeq" id="WP_201692628.1">
    <property type="nucleotide sequence ID" value="NZ_JAEQND010000014.1"/>
</dbReference>
<keyword evidence="2" id="KW-0732">Signal</keyword>
<feature type="region of interest" description="Disordered" evidence="1">
    <location>
        <begin position="71"/>
        <end position="95"/>
    </location>
</feature>
<feature type="chain" id="PRO_5046701014" description="DUF4148 domain-containing protein" evidence="2">
    <location>
        <begin position="20"/>
        <end position="95"/>
    </location>
</feature>